<evidence type="ECO:0000256" key="2">
    <source>
        <dbReference type="ARBA" id="ARBA00022630"/>
    </source>
</evidence>
<keyword evidence="4" id="KW-0560">Oxidoreductase</keyword>
<evidence type="ECO:0000256" key="5">
    <source>
        <dbReference type="SAM" id="MobiDB-lite"/>
    </source>
</evidence>
<keyword evidence="3" id="KW-0274">FAD</keyword>
<dbReference type="InterPro" id="IPR036188">
    <property type="entry name" value="FAD/NAD-bd_sf"/>
</dbReference>
<dbReference type="SUPFAM" id="SSF51905">
    <property type="entry name" value="FAD/NAD(P)-binding domain"/>
    <property type="match status" value="1"/>
</dbReference>
<dbReference type="PROSITE" id="PS51318">
    <property type="entry name" value="TAT"/>
    <property type="match status" value="1"/>
</dbReference>
<keyword evidence="2" id="KW-0285">Flavoprotein</keyword>
<dbReference type="NCBIfam" id="TIGR01409">
    <property type="entry name" value="TAT_signal_seq"/>
    <property type="match status" value="1"/>
</dbReference>
<keyword evidence="9" id="KW-1185">Reference proteome</keyword>
<evidence type="ECO:0000256" key="4">
    <source>
        <dbReference type="ARBA" id="ARBA00023002"/>
    </source>
</evidence>
<dbReference type="InterPro" id="IPR003953">
    <property type="entry name" value="FAD-dep_OxRdtase_2_FAD-bd"/>
</dbReference>
<dbReference type="Gene3D" id="3.90.700.10">
    <property type="entry name" value="Succinate dehydrogenase/fumarate reductase flavoprotein, catalytic domain"/>
    <property type="match status" value="1"/>
</dbReference>
<comment type="cofactor">
    <cofactor evidence="1">
        <name>FAD</name>
        <dbReference type="ChEBI" id="CHEBI:57692"/>
    </cofactor>
</comment>
<evidence type="ECO:0000256" key="1">
    <source>
        <dbReference type="ARBA" id="ARBA00001974"/>
    </source>
</evidence>
<dbReference type="InterPro" id="IPR050315">
    <property type="entry name" value="FAD-oxidoreductase_2"/>
</dbReference>
<name>A0ABU6IFV9_9ACTN</name>
<reference evidence="8 9" key="1">
    <citation type="submission" date="2024-01" db="EMBL/GenBank/DDBJ databases">
        <title>novel species in genus Adlercreutzia.</title>
        <authorList>
            <person name="Liu X."/>
        </authorList>
    </citation>
    <scope>NUCLEOTIDE SEQUENCE [LARGE SCALE GENOMIC DNA]</scope>
    <source>
        <strain evidence="8 9">R7</strain>
    </source>
</reference>
<dbReference type="SUPFAM" id="SSF56425">
    <property type="entry name" value="Succinate dehydrogenase/fumarate reductase flavoprotein, catalytic domain"/>
    <property type="match status" value="1"/>
</dbReference>
<dbReference type="InterPro" id="IPR027477">
    <property type="entry name" value="Succ_DH/fumarate_Rdtase_cat_sf"/>
</dbReference>
<evidence type="ECO:0000259" key="7">
    <source>
        <dbReference type="Pfam" id="PF00890"/>
    </source>
</evidence>
<dbReference type="Pfam" id="PF00890">
    <property type="entry name" value="FAD_binding_2"/>
    <property type="match status" value="1"/>
</dbReference>
<evidence type="ECO:0000256" key="3">
    <source>
        <dbReference type="ARBA" id="ARBA00022827"/>
    </source>
</evidence>
<evidence type="ECO:0000313" key="8">
    <source>
        <dbReference type="EMBL" id="MEC4175316.1"/>
    </source>
</evidence>
<keyword evidence="6" id="KW-0732">Signal</keyword>
<evidence type="ECO:0000256" key="6">
    <source>
        <dbReference type="SAM" id="SignalP"/>
    </source>
</evidence>
<dbReference type="InterPro" id="IPR006311">
    <property type="entry name" value="TAT_signal"/>
</dbReference>
<evidence type="ECO:0000313" key="9">
    <source>
        <dbReference type="Proteomes" id="UP001349994"/>
    </source>
</evidence>
<feature type="region of interest" description="Disordered" evidence="5">
    <location>
        <begin position="33"/>
        <end position="54"/>
    </location>
</feature>
<organism evidence="8 9">
    <name type="scientific">Adlercreutzia wanghongyangiae</name>
    <dbReference type="NCBI Taxonomy" id="3111451"/>
    <lineage>
        <taxon>Bacteria</taxon>
        <taxon>Bacillati</taxon>
        <taxon>Actinomycetota</taxon>
        <taxon>Coriobacteriia</taxon>
        <taxon>Eggerthellales</taxon>
        <taxon>Eggerthellaceae</taxon>
        <taxon>Adlercreutzia</taxon>
    </lineage>
</organism>
<dbReference type="PANTHER" id="PTHR43400">
    <property type="entry name" value="FUMARATE REDUCTASE"/>
    <property type="match status" value="1"/>
</dbReference>
<dbReference type="RefSeq" id="WP_338209017.1">
    <property type="nucleotide sequence ID" value="NZ_JAYMFF010000002.1"/>
</dbReference>
<dbReference type="EMBL" id="JAYMFF010000002">
    <property type="protein sequence ID" value="MEC4175316.1"/>
    <property type="molecule type" value="Genomic_DNA"/>
</dbReference>
<proteinExistence type="predicted"/>
<comment type="caution">
    <text evidence="8">The sequence shown here is derived from an EMBL/GenBank/DDBJ whole genome shotgun (WGS) entry which is preliminary data.</text>
</comment>
<feature type="domain" description="FAD-dependent oxidoreductase 2 FAD-binding" evidence="7">
    <location>
        <begin position="64"/>
        <end position="485"/>
    </location>
</feature>
<dbReference type="PROSITE" id="PS51257">
    <property type="entry name" value="PROKAR_LIPOPROTEIN"/>
    <property type="match status" value="1"/>
</dbReference>
<sequence length="518" mass="55039">MTLSRRNFLQGTAIGLGGAALAGLVGCAPASQAEDSGGDVSGKDATTPGSDNAPKNVTNTIDCDICIVGAGFSGMVSAVQAAMDGADVVVLEASNTTGGASANGVEGSFGANSKIAKAQGITIDINEILNSEMDQSQWRADGLSWYEMMVNSGDNIDWLMEQGVRIDKVDDYHGKDFQTFHWYEGGIKAGYIDPLTARMEELGVRIEFSMPASELVTDVSGKVTGVLAEPKSGEWTQVNADAVILATGGFGANYELCSNIGYPTDRILSVGSPYDNGSGHDMAVAVGAHDMSDYAADNCGSIIGSVGFDMGNLGFCMKPQIPWINDSCERFYREDNCLVNLSLANPPKWNQRRSFMIWDQAIQDSITAEMEGFADLLERGLAANEGEFYKADTLADLANAVGLDVDELQTFVDEYNAMCVEGVDLIWGKNPEYMVALGSAPYYIAEPINAMFTTIGGVATNRQAQAIDKQHNPIEGLYVVGVEGCMLYRNVYTIGTPGSCSGNSINTARVAVKHAMGS</sequence>
<dbReference type="InterPro" id="IPR019546">
    <property type="entry name" value="TAT_signal_bac_arc"/>
</dbReference>
<feature type="chain" id="PRO_5047259726" evidence="6">
    <location>
        <begin position="34"/>
        <end position="518"/>
    </location>
</feature>
<feature type="signal peptide" evidence="6">
    <location>
        <begin position="1"/>
        <end position="33"/>
    </location>
</feature>
<dbReference type="Proteomes" id="UP001349994">
    <property type="component" value="Unassembled WGS sequence"/>
</dbReference>
<dbReference type="PANTHER" id="PTHR43400:SF7">
    <property type="entry name" value="FAD-DEPENDENT OXIDOREDUCTASE 2 FAD BINDING DOMAIN-CONTAINING PROTEIN"/>
    <property type="match status" value="1"/>
</dbReference>
<gene>
    <name evidence="8" type="ORF">VIN30_02495</name>
</gene>
<accession>A0ABU6IFV9</accession>
<dbReference type="Gene3D" id="3.50.50.60">
    <property type="entry name" value="FAD/NAD(P)-binding domain"/>
    <property type="match status" value="1"/>
</dbReference>
<protein>
    <submittedName>
        <fullName evidence="8">FAD-dependent oxidoreductase</fullName>
    </submittedName>
</protein>